<protein>
    <submittedName>
        <fullName evidence="3">DPP IV N-terminal domain-containing protein</fullName>
    </submittedName>
</protein>
<dbReference type="Pfam" id="PF00930">
    <property type="entry name" value="DPPIV_N"/>
    <property type="match status" value="1"/>
</dbReference>
<evidence type="ECO:0000313" key="3">
    <source>
        <dbReference type="EMBL" id="MDJ1484845.1"/>
    </source>
</evidence>
<feature type="domain" description="Dipeptidylpeptidase IV N-terminal" evidence="2">
    <location>
        <begin position="127"/>
        <end position="461"/>
    </location>
</feature>
<comment type="caution">
    <text evidence="3">The sequence shown here is derived from an EMBL/GenBank/DDBJ whole genome shotgun (WGS) entry which is preliminary data.</text>
</comment>
<dbReference type="PANTHER" id="PTHR11731:SF118">
    <property type="entry name" value="BLR1971 PROTEIN"/>
    <property type="match status" value="1"/>
</dbReference>
<dbReference type="SUPFAM" id="SSF82171">
    <property type="entry name" value="DPP6 N-terminal domain-like"/>
    <property type="match status" value="1"/>
</dbReference>
<evidence type="ECO:0000259" key="1">
    <source>
        <dbReference type="Pfam" id="PF00326"/>
    </source>
</evidence>
<dbReference type="PANTHER" id="PTHR11731">
    <property type="entry name" value="PROTEASE FAMILY S9B,C DIPEPTIDYL-PEPTIDASE IV-RELATED"/>
    <property type="match status" value="1"/>
</dbReference>
<dbReference type="InterPro" id="IPR002469">
    <property type="entry name" value="Peptidase_S9B_N"/>
</dbReference>
<dbReference type="InterPro" id="IPR050278">
    <property type="entry name" value="Serine_Prot_S9B/DPPIV"/>
</dbReference>
<dbReference type="SUPFAM" id="SSF53474">
    <property type="entry name" value="alpha/beta-Hydrolases"/>
    <property type="match status" value="1"/>
</dbReference>
<dbReference type="Gene3D" id="2.140.10.30">
    <property type="entry name" value="Dipeptidylpeptidase IV, N-terminal domain"/>
    <property type="match status" value="1"/>
</dbReference>
<dbReference type="AlphaFoldDB" id="A0AAE3QT14"/>
<proteinExistence type="predicted"/>
<dbReference type="InterPro" id="IPR029058">
    <property type="entry name" value="AB_hydrolase_fold"/>
</dbReference>
<dbReference type="GO" id="GO:0006508">
    <property type="term" value="P:proteolysis"/>
    <property type="evidence" value="ECO:0007669"/>
    <property type="project" value="InterPro"/>
</dbReference>
<gene>
    <name evidence="3" type="ORF">QNI16_30375</name>
</gene>
<name>A0AAE3QT14_9BACT</name>
<feature type="domain" description="Peptidase S9 prolyl oligopeptidase catalytic" evidence="1">
    <location>
        <begin position="549"/>
        <end position="743"/>
    </location>
</feature>
<organism evidence="3 4">
    <name type="scientific">Xanthocytophaga flava</name>
    <dbReference type="NCBI Taxonomy" id="3048013"/>
    <lineage>
        <taxon>Bacteria</taxon>
        <taxon>Pseudomonadati</taxon>
        <taxon>Bacteroidota</taxon>
        <taxon>Cytophagia</taxon>
        <taxon>Cytophagales</taxon>
        <taxon>Rhodocytophagaceae</taxon>
        <taxon>Xanthocytophaga</taxon>
    </lineage>
</organism>
<evidence type="ECO:0000259" key="2">
    <source>
        <dbReference type="Pfam" id="PF00930"/>
    </source>
</evidence>
<dbReference type="EMBL" id="JASJOS010000017">
    <property type="protein sequence ID" value="MDJ1484845.1"/>
    <property type="molecule type" value="Genomic_DNA"/>
</dbReference>
<dbReference type="InterPro" id="IPR001375">
    <property type="entry name" value="Peptidase_S9_cat"/>
</dbReference>
<dbReference type="RefSeq" id="WP_313986584.1">
    <property type="nucleotide sequence ID" value="NZ_JASJOS010000017.1"/>
</dbReference>
<reference evidence="3" key="1">
    <citation type="submission" date="2023-05" db="EMBL/GenBank/DDBJ databases">
        <authorList>
            <person name="Zhang X."/>
        </authorList>
    </citation>
    <scope>NUCLEOTIDE SEQUENCE</scope>
    <source>
        <strain evidence="3">YF14B1</strain>
    </source>
</reference>
<sequence length="754" mass="86109">MKNFILSLAGLYGLLAGSSATCQITKADYTRAESFYRKNISKKIFHLEVQPHWLTDGSGFWYQTNTREGEQYYKVSIPGYQRTLAFDHQKLAQALAGVAGKTITAQSLSIKDLEWKSATQITFQVESRRYQADLQTYQIVSAPATPKTSREENRITSPDGNWVTFTKDHNMYLQSTKGGEPMALTKDGYDNYAYGEYLSWDDILVGECQARPVHLTASWSPDSKKIMTQILDVRNARKMHLLDWSVDSLYRPRVLSYYRGSPGDTNIVHMIPVVFDVAARKMAKVAVRPLPYFIWNSLRWSQKGDYLYGLYHHRGYKQMDVIKVDPATGKVTLMWAEINETFVEGMDFRLLEEKGFALLTSERTGWNQLYKLDWTTGKLIALTKGAFVVKQIVEVDEKQKLIYFTAAGKEKGANPYFDFLYQISFDGNNLKLLTPEIAHHEVVLSPEKNFFVDNYSSATQPTVSVLRDLHTGNLLSRIDSADIKDLLATGWYFPEVFEAVARDGKTPIYGAMWKPTHFNKKTQYPIIDYSYTGPQTNVFPNSFKKAVFTWNQPLAEMGFIVMSVDGLGSAGRSKAFHNWSYRKLGYGLADHVLAIQQLGQRYKWVDTSRVGIFGHSAGGYDAAHALMQFPECYKVAVSQSADHDHRMEKDWWPEMYMGWPVDSAYHQQSNVTMAPRLKGKLLLIHGGIDENVNPSATFKLSEALIKANKNFDLLIIPSAHHGYPEAYSRYVDHKRWNFFIHHLLHQEPKDDINE</sequence>
<dbReference type="GO" id="GO:0008236">
    <property type="term" value="F:serine-type peptidase activity"/>
    <property type="evidence" value="ECO:0007669"/>
    <property type="project" value="InterPro"/>
</dbReference>
<accession>A0AAE3QT14</accession>
<dbReference type="Proteomes" id="UP001241110">
    <property type="component" value="Unassembled WGS sequence"/>
</dbReference>
<evidence type="ECO:0000313" key="4">
    <source>
        <dbReference type="Proteomes" id="UP001241110"/>
    </source>
</evidence>
<dbReference type="Pfam" id="PF00326">
    <property type="entry name" value="Peptidase_S9"/>
    <property type="match status" value="1"/>
</dbReference>
<dbReference type="Gene3D" id="3.40.50.1820">
    <property type="entry name" value="alpha/beta hydrolase"/>
    <property type="match status" value="1"/>
</dbReference>